<dbReference type="GO" id="GO:0003993">
    <property type="term" value="F:acid phosphatase activity"/>
    <property type="evidence" value="ECO:0007669"/>
    <property type="project" value="InterPro"/>
</dbReference>
<dbReference type="Proteomes" id="UP000295543">
    <property type="component" value="Unassembled WGS sequence"/>
</dbReference>
<dbReference type="OrthoDB" id="9805301at2"/>
<name>A0A4R5U8N2_9GAMM</name>
<comment type="caution">
    <text evidence="4">The sequence shown here is derived from an EMBL/GenBank/DDBJ whole genome shotgun (WGS) entry which is preliminary data.</text>
</comment>
<dbReference type="InterPro" id="IPR001011">
    <property type="entry name" value="Acid_Pase_classA_bac"/>
</dbReference>
<dbReference type="Pfam" id="PF01569">
    <property type="entry name" value="PAP2"/>
    <property type="match status" value="1"/>
</dbReference>
<gene>
    <name evidence="4" type="ORF">E2F49_10865</name>
</gene>
<dbReference type="GO" id="GO:0030288">
    <property type="term" value="C:outer membrane-bounded periplasmic space"/>
    <property type="evidence" value="ECO:0007669"/>
    <property type="project" value="InterPro"/>
</dbReference>
<dbReference type="PRINTS" id="PR00483">
    <property type="entry name" value="BACPHPHTASE"/>
</dbReference>
<evidence type="ECO:0000313" key="5">
    <source>
        <dbReference type="Proteomes" id="UP000295543"/>
    </source>
</evidence>
<sequence>MRPRVRDGLRIAACGALLPVLAACALPARDGNAPVSPGHEVVVPESQPGVSIGYLDAPAFDSRALLPAPPAPGSAAQAYDDDIARRSLALHDTARWRQATVDADLSFPAAEPLFACALGVEINREATPHLVRLLRRSLADASNAGRAAKDQWQRQRPFVRNGAPVCTPEDLPRMAHSASYPSGHTAIGWTWALTLVELAPERSDALLQRGRAFGESRLVCNVHWHSDIVEGERVGAATFARLQASPDFRADLDAARVEIAAQRAAGATPRHCDTETVGLRQSPVPAADARD</sequence>
<proteinExistence type="predicted"/>
<dbReference type="CDD" id="cd03397">
    <property type="entry name" value="PAP2_acid_phosphatase"/>
    <property type="match status" value="1"/>
</dbReference>
<evidence type="ECO:0000256" key="2">
    <source>
        <dbReference type="SAM" id="SignalP"/>
    </source>
</evidence>
<evidence type="ECO:0000259" key="3">
    <source>
        <dbReference type="SMART" id="SM00014"/>
    </source>
</evidence>
<dbReference type="Gene3D" id="1.20.144.10">
    <property type="entry name" value="Phosphatidic acid phosphatase type 2/haloperoxidase"/>
    <property type="match status" value="1"/>
</dbReference>
<feature type="signal peptide" evidence="2">
    <location>
        <begin position="1"/>
        <end position="22"/>
    </location>
</feature>
<dbReference type="InterPro" id="IPR000326">
    <property type="entry name" value="PAP2/HPO"/>
</dbReference>
<feature type="chain" id="PRO_5020957228" evidence="2">
    <location>
        <begin position="23"/>
        <end position="291"/>
    </location>
</feature>
<keyword evidence="5" id="KW-1185">Reference proteome</keyword>
<dbReference type="PROSITE" id="PS51257">
    <property type="entry name" value="PROKAR_LIPOPROTEIN"/>
    <property type="match status" value="1"/>
</dbReference>
<reference evidence="4 5" key="1">
    <citation type="submission" date="2019-03" db="EMBL/GenBank/DDBJ databases">
        <title>Luteimonas zhaokaii sp.nov., isolated from the rectal contents of Plateau pika in Yushu, Qinghai Province, China.</title>
        <authorList>
            <person name="Zhang G."/>
        </authorList>
    </citation>
    <scope>NUCLEOTIDE SEQUENCE [LARGE SCALE GENOMIC DNA]</scope>
    <source>
        <strain evidence="4 5">THG-MD21</strain>
    </source>
</reference>
<dbReference type="AlphaFoldDB" id="A0A4R5U8N2"/>
<organism evidence="4 5">
    <name type="scientific">Luteimonas terrae</name>
    <dbReference type="NCBI Taxonomy" id="1530191"/>
    <lineage>
        <taxon>Bacteria</taxon>
        <taxon>Pseudomonadati</taxon>
        <taxon>Pseudomonadota</taxon>
        <taxon>Gammaproteobacteria</taxon>
        <taxon>Lysobacterales</taxon>
        <taxon>Lysobacteraceae</taxon>
        <taxon>Luteimonas</taxon>
    </lineage>
</organism>
<keyword evidence="2" id="KW-0732">Signal</keyword>
<feature type="domain" description="Phosphatidic acid phosphatase type 2/haloperoxidase" evidence="3">
    <location>
        <begin position="132"/>
        <end position="243"/>
    </location>
</feature>
<dbReference type="EMBL" id="SMTG01000004">
    <property type="protein sequence ID" value="TDK30836.1"/>
    <property type="molecule type" value="Genomic_DNA"/>
</dbReference>
<dbReference type="SUPFAM" id="SSF48317">
    <property type="entry name" value="Acid phosphatase/Vanadium-dependent haloperoxidase"/>
    <property type="match status" value="1"/>
</dbReference>
<dbReference type="InterPro" id="IPR036938">
    <property type="entry name" value="PAP2/HPO_sf"/>
</dbReference>
<accession>A0A4R5U8N2</accession>
<evidence type="ECO:0000313" key="4">
    <source>
        <dbReference type="EMBL" id="TDK30836.1"/>
    </source>
</evidence>
<feature type="region of interest" description="Disordered" evidence="1">
    <location>
        <begin position="268"/>
        <end position="291"/>
    </location>
</feature>
<dbReference type="SMART" id="SM00014">
    <property type="entry name" value="acidPPc"/>
    <property type="match status" value="1"/>
</dbReference>
<dbReference type="RefSeq" id="WP_133393896.1">
    <property type="nucleotide sequence ID" value="NZ_SMTG01000004.1"/>
</dbReference>
<evidence type="ECO:0000256" key="1">
    <source>
        <dbReference type="SAM" id="MobiDB-lite"/>
    </source>
</evidence>
<protein>
    <submittedName>
        <fullName evidence="4">Phosphatase PAP2 family protein</fullName>
    </submittedName>
</protein>